<feature type="compositionally biased region" description="Low complexity" evidence="1">
    <location>
        <begin position="864"/>
        <end position="882"/>
    </location>
</feature>
<evidence type="ECO:0000313" key="4">
    <source>
        <dbReference type="Proteomes" id="UP000799640"/>
    </source>
</evidence>
<evidence type="ECO:0000313" key="3">
    <source>
        <dbReference type="EMBL" id="KAF2404870.1"/>
    </source>
</evidence>
<keyword evidence="2" id="KW-0472">Membrane</keyword>
<feature type="transmembrane region" description="Helical" evidence="2">
    <location>
        <begin position="179"/>
        <end position="205"/>
    </location>
</feature>
<dbReference type="Proteomes" id="UP000799640">
    <property type="component" value="Unassembled WGS sequence"/>
</dbReference>
<sequence>MSDNTRSSRWQPYQRLENPIPEESFDNTHHGLGIDAPGATSAGVSPPTPAPPTFSRRDTGGSISRVPVGGKSPPGSADPLLSPSTAPGTPGLTPGLTPGRASGSTAYDPGAYFAGEDYARDGLYAAAGTGQRRYADTDPLKRRSMAAGSMMSQRSVYENEFNPHECPTHKDFHQGRANWLAISILCLALFSTVFSGIFVGIALAAPRWGRTIRKGGALTASSAYVLTNIFAKLIELSFVTVFVTFLGQVLSRRAFSKDSKGVNLAEFSMRNWVMQPGSMVTHYESVQYAALTALGVLSLASTVLAMLYTTASGALVAPYLKFGGWEHKPLVGLVTTSFANPIYLQKTCKTPIGVSGWDPDFTEQLVGTTCLEIEHAAQGYHNYVKYMSHWADLKSAGNSTTEQRYRPPGFALFNENVTVNASWIEIHDVAATSAKFGGRIINNVTLAMPHVGVVAAAQDPKNNILQPQDLDGQGIYELHAGVPSPYLNVLCANVAKSELAPLVYETQPNVTLNSTRDFSELSTHWMGEMNWSNWTQRRTPLHDVFGWDETNLAPGFYKFPIKFNTVLNATGAWGRESVYLLGLGANEVAAPKNQSYVVCGVRAGTTPHCSTRFAAMGAGGEMSAHCEDPGDEMAFIHGNSSRTVAPSKDWFNVGITTMMSMSLNTGVTDGAASNSRLLTQLILKEPRLDPGLPSIAEALGVMVGCSLLMASEGAPFVEFWNYSANNNILSPGQYQTFNASIRAQQYASGGVLPYQRGFHLVLMLVFLTNIFVLCYLFANKGLVTDFSEPPNLFSIAVNSPPNRLLAGSCGGGPEAHQYKVNWAVEMEGSHLYMTDKSGGLEAGYSAPSTGRVNEGGVEFEMESPTTPRTPVTPGGTAGGVRRSGTRIGKAYEMLAKRRSFL</sequence>
<keyword evidence="2" id="KW-0812">Transmembrane</keyword>
<feature type="transmembrane region" description="Helical" evidence="2">
    <location>
        <begin position="758"/>
        <end position="778"/>
    </location>
</feature>
<keyword evidence="4" id="KW-1185">Reference proteome</keyword>
<keyword evidence="2" id="KW-1133">Transmembrane helix</keyword>
<gene>
    <name evidence="3" type="ORF">EJ06DRAFT_1351</name>
</gene>
<evidence type="ECO:0000256" key="2">
    <source>
        <dbReference type="SAM" id="Phobius"/>
    </source>
</evidence>
<feature type="compositionally biased region" description="Low complexity" evidence="1">
    <location>
        <begin position="85"/>
        <end position="99"/>
    </location>
</feature>
<dbReference type="EMBL" id="ML996687">
    <property type="protein sequence ID" value="KAF2404870.1"/>
    <property type="molecule type" value="Genomic_DNA"/>
</dbReference>
<dbReference type="OrthoDB" id="4721035at2759"/>
<feature type="transmembrane region" description="Helical" evidence="2">
    <location>
        <begin position="288"/>
        <end position="308"/>
    </location>
</feature>
<accession>A0A6G1I9A6</accession>
<name>A0A6G1I9A6_9PEZI</name>
<feature type="region of interest" description="Disordered" evidence="1">
    <location>
        <begin position="1"/>
        <end position="103"/>
    </location>
</feature>
<reference evidence="3" key="1">
    <citation type="journal article" date="2020" name="Stud. Mycol.">
        <title>101 Dothideomycetes genomes: a test case for predicting lifestyles and emergence of pathogens.</title>
        <authorList>
            <person name="Haridas S."/>
            <person name="Albert R."/>
            <person name="Binder M."/>
            <person name="Bloem J."/>
            <person name="Labutti K."/>
            <person name="Salamov A."/>
            <person name="Andreopoulos B."/>
            <person name="Baker S."/>
            <person name="Barry K."/>
            <person name="Bills G."/>
            <person name="Bluhm B."/>
            <person name="Cannon C."/>
            <person name="Castanera R."/>
            <person name="Culley D."/>
            <person name="Daum C."/>
            <person name="Ezra D."/>
            <person name="Gonzalez J."/>
            <person name="Henrissat B."/>
            <person name="Kuo A."/>
            <person name="Liang C."/>
            <person name="Lipzen A."/>
            <person name="Lutzoni F."/>
            <person name="Magnuson J."/>
            <person name="Mondo S."/>
            <person name="Nolan M."/>
            <person name="Ohm R."/>
            <person name="Pangilinan J."/>
            <person name="Park H.-J."/>
            <person name="Ramirez L."/>
            <person name="Alfaro M."/>
            <person name="Sun H."/>
            <person name="Tritt A."/>
            <person name="Yoshinaga Y."/>
            <person name="Zwiers L.-H."/>
            <person name="Turgeon B."/>
            <person name="Goodwin S."/>
            <person name="Spatafora J."/>
            <person name="Crous P."/>
            <person name="Grigoriev I."/>
        </authorList>
    </citation>
    <scope>NUCLEOTIDE SEQUENCE</scope>
    <source>
        <strain evidence="3">CBS 262.69</strain>
    </source>
</reference>
<protein>
    <submittedName>
        <fullName evidence="3">Uncharacterized protein</fullName>
    </submittedName>
</protein>
<proteinExistence type="predicted"/>
<dbReference type="AlphaFoldDB" id="A0A6G1I9A6"/>
<evidence type="ECO:0000256" key="1">
    <source>
        <dbReference type="SAM" id="MobiDB-lite"/>
    </source>
</evidence>
<feature type="transmembrane region" description="Helical" evidence="2">
    <location>
        <begin position="225"/>
        <end position="250"/>
    </location>
</feature>
<feature type="region of interest" description="Disordered" evidence="1">
    <location>
        <begin position="860"/>
        <end position="883"/>
    </location>
</feature>
<feature type="compositionally biased region" description="Polar residues" evidence="1">
    <location>
        <begin position="1"/>
        <end position="11"/>
    </location>
</feature>
<organism evidence="3 4">
    <name type="scientific">Trichodelitschia bisporula</name>
    <dbReference type="NCBI Taxonomy" id="703511"/>
    <lineage>
        <taxon>Eukaryota</taxon>
        <taxon>Fungi</taxon>
        <taxon>Dikarya</taxon>
        <taxon>Ascomycota</taxon>
        <taxon>Pezizomycotina</taxon>
        <taxon>Dothideomycetes</taxon>
        <taxon>Dothideomycetes incertae sedis</taxon>
        <taxon>Phaeotrichales</taxon>
        <taxon>Phaeotrichaceae</taxon>
        <taxon>Trichodelitschia</taxon>
    </lineage>
</organism>